<proteinExistence type="predicted"/>
<evidence type="ECO:0000259" key="2">
    <source>
        <dbReference type="SMART" id="SM00429"/>
    </source>
</evidence>
<comment type="caution">
    <text evidence="3">The sequence shown here is derived from an EMBL/GenBank/DDBJ whole genome shotgun (WGS) entry which is preliminary data.</text>
</comment>
<dbReference type="PANTHER" id="PTHR46769">
    <property type="entry name" value="POLYCYSTIC KIDNEY AND HEPATIC DISEASE 1 (AUTOSOMAL RECESSIVE)-LIKE 1"/>
    <property type="match status" value="1"/>
</dbReference>
<reference evidence="4" key="1">
    <citation type="journal article" date="2019" name="Int. J. Syst. Evol. Microbiol.">
        <title>The Global Catalogue of Microorganisms (GCM) 10K type strain sequencing project: providing services to taxonomists for standard genome sequencing and annotation.</title>
        <authorList>
            <consortium name="The Broad Institute Genomics Platform"/>
            <consortium name="The Broad Institute Genome Sequencing Center for Infectious Disease"/>
            <person name="Wu L."/>
            <person name="Ma J."/>
        </authorList>
    </citation>
    <scope>NUCLEOTIDE SEQUENCE [LARGE SCALE GENOMIC DNA]</scope>
    <source>
        <strain evidence="4">JCM 17705</strain>
    </source>
</reference>
<feature type="domain" description="IPT/TIG" evidence="2">
    <location>
        <begin position="130"/>
        <end position="210"/>
    </location>
</feature>
<feature type="domain" description="IPT/TIG" evidence="2">
    <location>
        <begin position="49"/>
        <end position="129"/>
    </location>
</feature>
<evidence type="ECO:0000313" key="4">
    <source>
        <dbReference type="Proteomes" id="UP001500582"/>
    </source>
</evidence>
<dbReference type="Gene3D" id="2.120.10.30">
    <property type="entry name" value="TolB, C-terminal domain"/>
    <property type="match status" value="3"/>
</dbReference>
<sequence>MISTNRDKKAMNYQTKFNTATRMVLCLMSLCMLLLGACKKDGKDEVKVPVAVTDYYPNSGNQGTLVTIEGTGFSSKTDGVSATFNGVNADVVSVTATAVVVRAPAAGATGSIVMKMNNETLTIGNYTYQELSVQSLSPANGAAGTHIRIVGAGFSSTKGPATVFVNGKPALVVSASDNLLVAEVPVDAGTGPVTVKVNGSEANGQIFKFQVISAIKPASGGKGTQVKITGGGFDEVKAGNLVDFNGKPAVVTEVTADYLMVTAPDGVQTGPVSVTINKQKATGPIFTVVPMPKINAVTPLSGPAGTEMTITGENFSTFNDENKITINGKNTVVLTSNPFKITLTIPGSTGDGKVIVNVNDQIVQGPDFKDQTLGIASMAPDNGLAGTQVTIAGTGFNANAALNTVTFNGEKAQIISATPTSLVVVTPPALTSGPVVVSNAGQNAKSPVNFNRAGIMTLAGGPGSTALNISDRGASITVDSHGNVFLVDFTSQCIRKINPQGVVSVFAGSASKQSGNQNGQGTDARFSFSFTSGIVVDKQDNLFVSDGSNNTIRKITPDAVVSTYSVNLISPGKLAIDDDGILYVQTQYSLTRVDKAGVRAVTSNFYANDYGSPVIVGSYLYSSDSDGLYINRYDLNTKTNLRGWAGNGEFGNSDGPKNQSMLAIPLGLITDGQGNIYFSDGFAQTTRKINLTLNELSTVSTQPARGYKDGALNEAQFMNRSDMAIDKEGNIYIVDQFNNAIRKMFLK</sequence>
<feature type="domain" description="IPT/TIG" evidence="2">
    <location>
        <begin position="211"/>
        <end position="289"/>
    </location>
</feature>
<dbReference type="Proteomes" id="UP001500582">
    <property type="component" value="Unassembled WGS sequence"/>
</dbReference>
<protein>
    <recommendedName>
        <fullName evidence="2">IPT/TIG domain-containing protein</fullName>
    </recommendedName>
</protein>
<dbReference type="InterPro" id="IPR013783">
    <property type="entry name" value="Ig-like_fold"/>
</dbReference>
<dbReference type="Pfam" id="PF01833">
    <property type="entry name" value="TIG"/>
    <property type="match status" value="5"/>
</dbReference>
<dbReference type="PANTHER" id="PTHR46769:SF2">
    <property type="entry name" value="FIBROCYSTIN-L ISOFORM 2 PRECURSOR-RELATED"/>
    <property type="match status" value="1"/>
</dbReference>
<keyword evidence="1" id="KW-0732">Signal</keyword>
<dbReference type="InterPro" id="IPR052387">
    <property type="entry name" value="Fibrocystin"/>
</dbReference>
<accession>A0ABP8G5Q4</accession>
<dbReference type="SMART" id="SM00429">
    <property type="entry name" value="IPT"/>
    <property type="match status" value="5"/>
</dbReference>
<keyword evidence="4" id="KW-1185">Reference proteome</keyword>
<dbReference type="SUPFAM" id="SSF81296">
    <property type="entry name" value="E set domains"/>
    <property type="match status" value="5"/>
</dbReference>
<dbReference type="InterPro" id="IPR011042">
    <property type="entry name" value="6-blade_b-propeller_TolB-like"/>
</dbReference>
<dbReference type="InterPro" id="IPR002909">
    <property type="entry name" value="IPT_dom"/>
</dbReference>
<dbReference type="SUPFAM" id="SSF101898">
    <property type="entry name" value="NHL repeat"/>
    <property type="match status" value="1"/>
</dbReference>
<dbReference type="InterPro" id="IPR014756">
    <property type="entry name" value="Ig_E-set"/>
</dbReference>
<gene>
    <name evidence="3" type="ORF">GCM10023149_15690</name>
</gene>
<evidence type="ECO:0000256" key="1">
    <source>
        <dbReference type="ARBA" id="ARBA00022729"/>
    </source>
</evidence>
<name>A0ABP8G5Q4_9SPHI</name>
<dbReference type="Gene3D" id="2.60.40.10">
    <property type="entry name" value="Immunoglobulins"/>
    <property type="match status" value="5"/>
</dbReference>
<feature type="domain" description="IPT/TIG" evidence="2">
    <location>
        <begin position="291"/>
        <end position="369"/>
    </location>
</feature>
<dbReference type="CDD" id="cd00603">
    <property type="entry name" value="IPT_PCSR"/>
    <property type="match status" value="3"/>
</dbReference>
<dbReference type="EMBL" id="BAABFT010000003">
    <property type="protein sequence ID" value="GAA4317897.1"/>
    <property type="molecule type" value="Genomic_DNA"/>
</dbReference>
<organism evidence="3 4">
    <name type="scientific">Mucilaginibacter gynuensis</name>
    <dbReference type="NCBI Taxonomy" id="1302236"/>
    <lineage>
        <taxon>Bacteria</taxon>
        <taxon>Pseudomonadati</taxon>
        <taxon>Bacteroidota</taxon>
        <taxon>Sphingobacteriia</taxon>
        <taxon>Sphingobacteriales</taxon>
        <taxon>Sphingobacteriaceae</taxon>
        <taxon>Mucilaginibacter</taxon>
    </lineage>
</organism>
<evidence type="ECO:0000313" key="3">
    <source>
        <dbReference type="EMBL" id="GAA4317897.1"/>
    </source>
</evidence>
<feature type="domain" description="IPT/TIG" evidence="2">
    <location>
        <begin position="372"/>
        <end position="453"/>
    </location>
</feature>